<dbReference type="RefSeq" id="WP_215231588.1">
    <property type="nucleotide sequence ID" value="NZ_CAJRAU010000001.1"/>
</dbReference>
<evidence type="ECO:0000256" key="2">
    <source>
        <dbReference type="ARBA" id="ARBA00023125"/>
    </source>
</evidence>
<organism evidence="5 6">
    <name type="scientific">Dyadobacter linearis</name>
    <dbReference type="NCBI Taxonomy" id="2823330"/>
    <lineage>
        <taxon>Bacteria</taxon>
        <taxon>Pseudomonadati</taxon>
        <taxon>Bacteroidota</taxon>
        <taxon>Cytophagia</taxon>
        <taxon>Cytophagales</taxon>
        <taxon>Spirosomataceae</taxon>
        <taxon>Dyadobacter</taxon>
    </lineage>
</organism>
<dbReference type="Gene3D" id="1.10.10.60">
    <property type="entry name" value="Homeodomain-like"/>
    <property type="match status" value="1"/>
</dbReference>
<evidence type="ECO:0000259" key="4">
    <source>
        <dbReference type="PROSITE" id="PS01124"/>
    </source>
</evidence>
<sequence>MTNAQPLRFKTISEFHRFRGQPAPENPLISVMDMSNMTYLPANEAGIVKDFYAIALKRNFNVKVKYGQQDFDFNEGVMFFMAPGQVLRLEVDVDTEIRQTGWMLLVHPDFLWNTPLAGTIKQYEYFGYSVNEALFVSEKEEATLNGIIQHIRHEYRANMDQFSQDLIIAQLELLLRYSERFYHRQFLTRKITNHKMLDRLEEVIRDYFKNKDLMQSGLPTVQYVADSLNITPNYLSGMLKTLTGQTTQQHIHNQLIERAKERLSVTSLSVSEIAYELGFEHPQSFSKLFKTKTNFSPLEFRASFN</sequence>
<dbReference type="PROSITE" id="PS01124">
    <property type="entry name" value="HTH_ARAC_FAMILY_2"/>
    <property type="match status" value="1"/>
</dbReference>
<keyword evidence="3" id="KW-0804">Transcription</keyword>
<evidence type="ECO:0000313" key="6">
    <source>
        <dbReference type="Proteomes" id="UP000679725"/>
    </source>
</evidence>
<keyword evidence="2" id="KW-0238">DNA-binding</keyword>
<dbReference type="EMBL" id="CAJRAU010000001">
    <property type="protein sequence ID" value="CAG5067409.1"/>
    <property type="molecule type" value="Genomic_DNA"/>
</dbReference>
<comment type="caution">
    <text evidence="5">The sequence shown here is derived from an EMBL/GenBank/DDBJ whole genome shotgun (WGS) entry which is preliminary data.</text>
</comment>
<dbReference type="InterPro" id="IPR018060">
    <property type="entry name" value="HTH_AraC"/>
</dbReference>
<proteinExistence type="predicted"/>
<reference evidence="5 6" key="1">
    <citation type="submission" date="2021-04" db="EMBL/GenBank/DDBJ databases">
        <authorList>
            <person name="Rodrigo-Torres L."/>
            <person name="Arahal R. D."/>
            <person name="Lucena T."/>
        </authorList>
    </citation>
    <scope>NUCLEOTIDE SEQUENCE [LARGE SCALE GENOMIC DNA]</scope>
    <source>
        <strain evidence="5 6">CECT 9623</strain>
    </source>
</reference>
<dbReference type="Proteomes" id="UP000679725">
    <property type="component" value="Unassembled WGS sequence"/>
</dbReference>
<dbReference type="SUPFAM" id="SSF46689">
    <property type="entry name" value="Homeodomain-like"/>
    <property type="match status" value="1"/>
</dbReference>
<evidence type="ECO:0000256" key="1">
    <source>
        <dbReference type="ARBA" id="ARBA00023015"/>
    </source>
</evidence>
<dbReference type="Pfam" id="PF12833">
    <property type="entry name" value="HTH_18"/>
    <property type="match status" value="1"/>
</dbReference>
<evidence type="ECO:0000256" key="3">
    <source>
        <dbReference type="ARBA" id="ARBA00023163"/>
    </source>
</evidence>
<keyword evidence="1" id="KW-0805">Transcription regulation</keyword>
<protein>
    <submittedName>
        <fullName evidence="5">HTH-type transcriptional activator RhaS</fullName>
    </submittedName>
</protein>
<dbReference type="SMART" id="SM00342">
    <property type="entry name" value="HTH_ARAC"/>
    <property type="match status" value="1"/>
</dbReference>
<dbReference type="PANTHER" id="PTHR43280">
    <property type="entry name" value="ARAC-FAMILY TRANSCRIPTIONAL REGULATOR"/>
    <property type="match status" value="1"/>
</dbReference>
<dbReference type="InterPro" id="IPR009057">
    <property type="entry name" value="Homeodomain-like_sf"/>
</dbReference>
<evidence type="ECO:0000313" key="5">
    <source>
        <dbReference type="EMBL" id="CAG5067409.1"/>
    </source>
</evidence>
<feature type="domain" description="HTH araC/xylS-type" evidence="4">
    <location>
        <begin position="198"/>
        <end position="303"/>
    </location>
</feature>
<dbReference type="PANTHER" id="PTHR43280:SF32">
    <property type="entry name" value="TRANSCRIPTIONAL REGULATORY PROTEIN"/>
    <property type="match status" value="1"/>
</dbReference>
<name>A0ABM8UIS0_9BACT</name>
<dbReference type="PRINTS" id="PR00032">
    <property type="entry name" value="HTHARAC"/>
</dbReference>
<accession>A0ABM8UIS0</accession>
<keyword evidence="6" id="KW-1185">Reference proteome</keyword>
<gene>
    <name evidence="5" type="primary">rhaS_1</name>
    <name evidence="5" type="ORF">DYBT9623_00130</name>
</gene>
<dbReference type="InterPro" id="IPR020449">
    <property type="entry name" value="Tscrpt_reg_AraC-type_HTH"/>
</dbReference>